<keyword evidence="8" id="KW-1185">Reference proteome</keyword>
<dbReference type="Gene3D" id="3.50.50.60">
    <property type="entry name" value="FAD/NAD(P)-binding domain"/>
    <property type="match status" value="1"/>
</dbReference>
<protein>
    <submittedName>
        <fullName evidence="7">Sarcosine oxidase</fullName>
    </submittedName>
</protein>
<dbReference type="GO" id="GO:0050660">
    <property type="term" value="F:flavin adenine dinucleotide binding"/>
    <property type="evidence" value="ECO:0007669"/>
    <property type="project" value="InterPro"/>
</dbReference>
<dbReference type="AlphaFoldDB" id="A0AAV9CLE8"/>
<evidence type="ECO:0000313" key="7">
    <source>
        <dbReference type="EMBL" id="KAK1289635.1"/>
    </source>
</evidence>
<evidence type="ECO:0000259" key="6">
    <source>
        <dbReference type="Pfam" id="PF01266"/>
    </source>
</evidence>
<reference evidence="7" key="2">
    <citation type="submission" date="2023-06" db="EMBL/GenBank/DDBJ databases">
        <authorList>
            <person name="Ma L."/>
            <person name="Liu K.-W."/>
            <person name="Li Z."/>
            <person name="Hsiao Y.-Y."/>
            <person name="Qi Y."/>
            <person name="Fu T."/>
            <person name="Tang G."/>
            <person name="Zhang D."/>
            <person name="Sun W.-H."/>
            <person name="Liu D.-K."/>
            <person name="Li Y."/>
            <person name="Chen G.-Z."/>
            <person name="Liu X.-D."/>
            <person name="Liao X.-Y."/>
            <person name="Jiang Y.-T."/>
            <person name="Yu X."/>
            <person name="Hao Y."/>
            <person name="Huang J."/>
            <person name="Zhao X.-W."/>
            <person name="Ke S."/>
            <person name="Chen Y.-Y."/>
            <person name="Wu W.-L."/>
            <person name="Hsu J.-L."/>
            <person name="Lin Y.-F."/>
            <person name="Huang M.-D."/>
            <person name="Li C.-Y."/>
            <person name="Huang L."/>
            <person name="Wang Z.-W."/>
            <person name="Zhao X."/>
            <person name="Zhong W.-Y."/>
            <person name="Peng D.-H."/>
            <person name="Ahmad S."/>
            <person name="Lan S."/>
            <person name="Zhang J.-S."/>
            <person name="Tsai W.-C."/>
            <person name="Van De Peer Y."/>
            <person name="Liu Z.-J."/>
        </authorList>
    </citation>
    <scope>NUCLEOTIDE SEQUENCE</scope>
    <source>
        <strain evidence="7">CP</strain>
        <tissue evidence="7">Leaves</tissue>
    </source>
</reference>
<keyword evidence="3" id="KW-0285">Flavoprotein</keyword>
<evidence type="ECO:0000256" key="3">
    <source>
        <dbReference type="ARBA" id="ARBA00022630"/>
    </source>
</evidence>
<feature type="domain" description="FAD dependent oxidoreductase" evidence="6">
    <location>
        <begin position="12"/>
        <end position="373"/>
    </location>
</feature>
<dbReference type="InterPro" id="IPR006076">
    <property type="entry name" value="FAD-dep_OxRdtase"/>
</dbReference>
<reference evidence="7" key="1">
    <citation type="journal article" date="2023" name="Nat. Commun.">
        <title>Diploid and tetraploid genomes of Acorus and the evolution of monocots.</title>
        <authorList>
            <person name="Ma L."/>
            <person name="Liu K.W."/>
            <person name="Li Z."/>
            <person name="Hsiao Y.Y."/>
            <person name="Qi Y."/>
            <person name="Fu T."/>
            <person name="Tang G.D."/>
            <person name="Zhang D."/>
            <person name="Sun W.H."/>
            <person name="Liu D.K."/>
            <person name="Li Y."/>
            <person name="Chen G.Z."/>
            <person name="Liu X.D."/>
            <person name="Liao X.Y."/>
            <person name="Jiang Y.T."/>
            <person name="Yu X."/>
            <person name="Hao Y."/>
            <person name="Huang J."/>
            <person name="Zhao X.W."/>
            <person name="Ke S."/>
            <person name="Chen Y.Y."/>
            <person name="Wu W.L."/>
            <person name="Hsu J.L."/>
            <person name="Lin Y.F."/>
            <person name="Huang M.D."/>
            <person name="Li C.Y."/>
            <person name="Huang L."/>
            <person name="Wang Z.W."/>
            <person name="Zhao X."/>
            <person name="Zhong W.Y."/>
            <person name="Peng D.H."/>
            <person name="Ahmad S."/>
            <person name="Lan S."/>
            <person name="Zhang J.S."/>
            <person name="Tsai W.C."/>
            <person name="Van de Peer Y."/>
            <person name="Liu Z.J."/>
        </authorList>
    </citation>
    <scope>NUCLEOTIDE SEQUENCE</scope>
    <source>
        <strain evidence="7">CP</strain>
    </source>
</reference>
<evidence type="ECO:0000256" key="5">
    <source>
        <dbReference type="ARBA" id="ARBA00023002"/>
    </source>
</evidence>
<dbReference type="Proteomes" id="UP001180020">
    <property type="component" value="Unassembled WGS sequence"/>
</dbReference>
<dbReference type="SUPFAM" id="SSF54373">
    <property type="entry name" value="FAD-linked reductases, C-terminal domain"/>
    <property type="match status" value="1"/>
</dbReference>
<dbReference type="PANTHER" id="PTHR10961">
    <property type="entry name" value="PEROXISOMAL SARCOSINE OXIDASE"/>
    <property type="match status" value="1"/>
</dbReference>
<accession>A0AAV9CLE8</accession>
<comment type="caution">
    <text evidence="7">The sequence shown here is derived from an EMBL/GenBank/DDBJ whole genome shotgun (WGS) entry which is preliminary data.</text>
</comment>
<dbReference type="PANTHER" id="PTHR10961:SF7">
    <property type="entry name" value="FAD DEPENDENT OXIDOREDUCTASE DOMAIN-CONTAINING PROTEIN"/>
    <property type="match status" value="1"/>
</dbReference>
<dbReference type="InterPro" id="IPR036188">
    <property type="entry name" value="FAD/NAD-bd_sf"/>
</dbReference>
<dbReference type="GO" id="GO:0008115">
    <property type="term" value="F:sarcosine oxidase activity"/>
    <property type="evidence" value="ECO:0007669"/>
    <property type="project" value="TreeGrafter"/>
</dbReference>
<evidence type="ECO:0000313" key="8">
    <source>
        <dbReference type="Proteomes" id="UP001180020"/>
    </source>
</evidence>
<comment type="similarity">
    <text evidence="2">Belongs to the MSOX/MTOX family.</text>
</comment>
<evidence type="ECO:0000256" key="1">
    <source>
        <dbReference type="ARBA" id="ARBA00001974"/>
    </source>
</evidence>
<evidence type="ECO:0000256" key="4">
    <source>
        <dbReference type="ARBA" id="ARBA00022827"/>
    </source>
</evidence>
<dbReference type="InterPro" id="IPR045170">
    <property type="entry name" value="MTOX"/>
</dbReference>
<name>A0AAV9CLE8_ACOCL</name>
<proteinExistence type="inferred from homology"/>
<dbReference type="SUPFAM" id="SSF51905">
    <property type="entry name" value="FAD/NAD(P)-binding domain"/>
    <property type="match status" value="1"/>
</dbReference>
<sequence>MESQPSDDRIFDAIVVGAGIIGCCTAYEIAKRGRSVLLVERFDFLHHLGSSHGESRTIRSTYPEPYYLPLVLDSARLWAQAHSDIGFSTLTKAHQLDLGPSNNKSLLSVISNCESSSLPHRLLKPDELSKRFSGLFSIPDDWIGLVTELGGVIKPTKAQSMFLALSVKYGAVLKDHVKVSQIKRLGGILRVETDGGDYFLGKKCVVTVGAWTRELVKTVTGLGLPIQPIHTTICYWRIREGFEGEFTAEAGFPTFASYGEPYIYGTPSLEFPGLIKVALHGGHACDPDRRAWTHDMETIKKAVGPWIEGRFGGRVESEEPVSAQACMYSMTPDGDYVIDFLGGGFGRDVVVGAGFSGHGFKMGPVVGRILADLALDGEAHGVDLEPFRLGRFEKNPLGNVKDFEEQVSLHDFKN</sequence>
<comment type="cofactor">
    <cofactor evidence="1">
        <name>FAD</name>
        <dbReference type="ChEBI" id="CHEBI:57692"/>
    </cofactor>
</comment>
<gene>
    <name evidence="7" type="ORF">QJS10_CPB18g00106</name>
</gene>
<organism evidence="7 8">
    <name type="scientific">Acorus calamus</name>
    <name type="common">Sweet flag</name>
    <dbReference type="NCBI Taxonomy" id="4465"/>
    <lineage>
        <taxon>Eukaryota</taxon>
        <taxon>Viridiplantae</taxon>
        <taxon>Streptophyta</taxon>
        <taxon>Embryophyta</taxon>
        <taxon>Tracheophyta</taxon>
        <taxon>Spermatophyta</taxon>
        <taxon>Magnoliopsida</taxon>
        <taxon>Liliopsida</taxon>
        <taxon>Acoraceae</taxon>
        <taxon>Acorus</taxon>
    </lineage>
</organism>
<dbReference type="EMBL" id="JAUJYO010000018">
    <property type="protein sequence ID" value="KAK1289635.1"/>
    <property type="molecule type" value="Genomic_DNA"/>
</dbReference>
<evidence type="ECO:0000256" key="2">
    <source>
        <dbReference type="ARBA" id="ARBA00010989"/>
    </source>
</evidence>
<keyword evidence="4" id="KW-0274">FAD</keyword>
<keyword evidence="5" id="KW-0560">Oxidoreductase</keyword>
<dbReference type="Pfam" id="PF01266">
    <property type="entry name" value="DAO"/>
    <property type="match status" value="1"/>
</dbReference>
<dbReference type="Gene3D" id="3.30.9.10">
    <property type="entry name" value="D-Amino Acid Oxidase, subunit A, domain 2"/>
    <property type="match status" value="1"/>
</dbReference>